<dbReference type="GO" id="GO:0005886">
    <property type="term" value="C:plasma membrane"/>
    <property type="evidence" value="ECO:0007669"/>
    <property type="project" value="TreeGrafter"/>
</dbReference>
<feature type="domain" description="GtrA/DPMS transmembrane" evidence="7">
    <location>
        <begin position="17"/>
        <end position="130"/>
    </location>
</feature>
<accession>A0A6V8MJC3</accession>
<sequence length="131" mass="14299">MRHFLRQHHHSLREFFKFALVGLLNTGVDVALFSLLVWLGCAYLAAQLVSYTCGAANSYLLNKAWTFRSCGLSYREMLRFAVVNLVSLGISIVLLALLHDQVGLGLAAAKGGATAGALAANFLGNKLWVFR</sequence>
<evidence type="ECO:0000259" key="7">
    <source>
        <dbReference type="Pfam" id="PF04138"/>
    </source>
</evidence>
<dbReference type="InterPro" id="IPR051401">
    <property type="entry name" value="GtrA_CellWall_Glycosyl"/>
</dbReference>
<feature type="transmembrane region" description="Helical" evidence="6">
    <location>
        <begin position="77"/>
        <end position="98"/>
    </location>
</feature>
<evidence type="ECO:0000256" key="1">
    <source>
        <dbReference type="ARBA" id="ARBA00004141"/>
    </source>
</evidence>
<evidence type="ECO:0000256" key="6">
    <source>
        <dbReference type="SAM" id="Phobius"/>
    </source>
</evidence>
<evidence type="ECO:0000256" key="2">
    <source>
        <dbReference type="ARBA" id="ARBA00009399"/>
    </source>
</evidence>
<dbReference type="PANTHER" id="PTHR38459:SF1">
    <property type="entry name" value="PROPHAGE BACTOPRENOL-LINKED GLUCOSE TRANSLOCASE HOMOLOG"/>
    <property type="match status" value="1"/>
</dbReference>
<feature type="transmembrane region" description="Helical" evidence="6">
    <location>
        <begin position="104"/>
        <end position="124"/>
    </location>
</feature>
<keyword evidence="3 6" id="KW-0812">Transmembrane</keyword>
<dbReference type="GO" id="GO:0000271">
    <property type="term" value="P:polysaccharide biosynthetic process"/>
    <property type="evidence" value="ECO:0007669"/>
    <property type="project" value="InterPro"/>
</dbReference>
<evidence type="ECO:0000313" key="8">
    <source>
        <dbReference type="EMBL" id="GFO60052.1"/>
    </source>
</evidence>
<reference evidence="9" key="1">
    <citation type="submission" date="2020-06" db="EMBL/GenBank/DDBJ databases">
        <title>Draft genomic sequence of Geomonas sp. Red330.</title>
        <authorList>
            <person name="Itoh H."/>
            <person name="Zhenxing X."/>
            <person name="Ushijima N."/>
            <person name="Masuda Y."/>
            <person name="Shiratori Y."/>
            <person name="Senoo K."/>
        </authorList>
    </citation>
    <scope>NUCLEOTIDE SEQUENCE [LARGE SCALE GENOMIC DNA]</scope>
    <source>
        <strain evidence="9">Red330</strain>
    </source>
</reference>
<keyword evidence="9" id="KW-1185">Reference proteome</keyword>
<evidence type="ECO:0000256" key="4">
    <source>
        <dbReference type="ARBA" id="ARBA00022989"/>
    </source>
</evidence>
<comment type="similarity">
    <text evidence="2">Belongs to the GtrA family.</text>
</comment>
<name>A0A6V8MJC3_9BACT</name>
<dbReference type="PANTHER" id="PTHR38459">
    <property type="entry name" value="PROPHAGE BACTOPRENOL-LINKED GLUCOSE TRANSLOCASE HOMOLOG"/>
    <property type="match status" value="1"/>
</dbReference>
<keyword evidence="5 6" id="KW-0472">Membrane</keyword>
<feature type="transmembrane region" description="Helical" evidence="6">
    <location>
        <begin position="20"/>
        <end position="39"/>
    </location>
</feature>
<protein>
    <recommendedName>
        <fullName evidence="7">GtrA/DPMS transmembrane domain-containing protein</fullName>
    </recommendedName>
</protein>
<evidence type="ECO:0000256" key="3">
    <source>
        <dbReference type="ARBA" id="ARBA00022692"/>
    </source>
</evidence>
<dbReference type="EMBL" id="BLXX01000006">
    <property type="protein sequence ID" value="GFO60052.1"/>
    <property type="molecule type" value="Genomic_DNA"/>
</dbReference>
<feature type="transmembrane region" description="Helical" evidence="6">
    <location>
        <begin position="45"/>
        <end position="65"/>
    </location>
</feature>
<evidence type="ECO:0000313" key="9">
    <source>
        <dbReference type="Proteomes" id="UP000556026"/>
    </source>
</evidence>
<proteinExistence type="inferred from homology"/>
<dbReference type="InterPro" id="IPR007267">
    <property type="entry name" value="GtrA_DPMS_TM"/>
</dbReference>
<comment type="subcellular location">
    <subcellularLocation>
        <location evidence="1">Membrane</location>
        <topology evidence="1">Multi-pass membrane protein</topology>
    </subcellularLocation>
</comment>
<comment type="caution">
    <text evidence="8">The sequence shown here is derived from an EMBL/GenBank/DDBJ whole genome shotgun (WGS) entry which is preliminary data.</text>
</comment>
<dbReference type="Proteomes" id="UP000556026">
    <property type="component" value="Unassembled WGS sequence"/>
</dbReference>
<evidence type="ECO:0000256" key="5">
    <source>
        <dbReference type="ARBA" id="ARBA00023136"/>
    </source>
</evidence>
<dbReference type="RefSeq" id="WP_183354866.1">
    <property type="nucleotide sequence ID" value="NZ_BLXX01000006.1"/>
</dbReference>
<dbReference type="AlphaFoldDB" id="A0A6V8MJC3"/>
<gene>
    <name evidence="8" type="ORF">GMST_23770</name>
</gene>
<dbReference type="Pfam" id="PF04138">
    <property type="entry name" value="GtrA_DPMS_TM"/>
    <property type="match status" value="1"/>
</dbReference>
<organism evidence="8 9">
    <name type="scientific">Geomonas silvestris</name>
    <dbReference type="NCBI Taxonomy" id="2740184"/>
    <lineage>
        <taxon>Bacteria</taxon>
        <taxon>Pseudomonadati</taxon>
        <taxon>Thermodesulfobacteriota</taxon>
        <taxon>Desulfuromonadia</taxon>
        <taxon>Geobacterales</taxon>
        <taxon>Geobacteraceae</taxon>
        <taxon>Geomonas</taxon>
    </lineage>
</organism>
<keyword evidence="4 6" id="KW-1133">Transmembrane helix</keyword>